<dbReference type="EMBL" id="RFFH01000016">
    <property type="protein sequence ID" value="RMI29144.1"/>
    <property type="molecule type" value="Genomic_DNA"/>
</dbReference>
<accession>A0A3M2KVX6</accession>
<keyword evidence="2" id="KW-1185">Reference proteome</keyword>
<reference evidence="1 2" key="1">
    <citation type="submission" date="2018-10" db="EMBL/GenBank/DDBJ databases">
        <title>Isolation from cow dung.</title>
        <authorList>
            <person name="Ling L."/>
        </authorList>
    </citation>
    <scope>NUCLEOTIDE SEQUENCE [LARGE SCALE GENOMIC DNA]</scope>
    <source>
        <strain evidence="1 2">NEAU-LL90</strain>
    </source>
</reference>
<dbReference type="AlphaFoldDB" id="A0A3M2KVX6"/>
<sequence length="233" mass="22919">MIGTGVLAAVAVVALAGCGSSHRDSLPALGSPAVAPSVIAVPVTDSAALAALLLGTADLPSGYTATDDGTAPAGANPADRSHTEPAACANVLSAIWQQVPGSTAHAAAHFETPAFDSVDIDIASYPGNGAADAFAAVQRLVHGCTSYSGTDADGTAVRYRIGGLSQPPIADASASFQVVTTSSGMSLYSAATVAVTGSAVVQVAVTSPNKVDPGTLQDLTAKQIRRLLGVPGP</sequence>
<dbReference type="Proteomes" id="UP000279275">
    <property type="component" value="Unassembled WGS sequence"/>
</dbReference>
<protein>
    <recommendedName>
        <fullName evidence="3">Sensor domain-containing protein</fullName>
    </recommendedName>
</protein>
<evidence type="ECO:0000313" key="1">
    <source>
        <dbReference type="EMBL" id="RMI29144.1"/>
    </source>
</evidence>
<evidence type="ECO:0008006" key="3">
    <source>
        <dbReference type="Google" id="ProtNLM"/>
    </source>
</evidence>
<organism evidence="1 2">
    <name type="scientific">Nocardia stercoris</name>
    <dbReference type="NCBI Taxonomy" id="2483361"/>
    <lineage>
        <taxon>Bacteria</taxon>
        <taxon>Bacillati</taxon>
        <taxon>Actinomycetota</taxon>
        <taxon>Actinomycetes</taxon>
        <taxon>Mycobacteriales</taxon>
        <taxon>Nocardiaceae</taxon>
        <taxon>Nocardia</taxon>
    </lineage>
</organism>
<name>A0A3M2KVX6_9NOCA</name>
<proteinExistence type="predicted"/>
<comment type="caution">
    <text evidence="1">The sequence shown here is derived from an EMBL/GenBank/DDBJ whole genome shotgun (WGS) entry which is preliminary data.</text>
</comment>
<evidence type="ECO:0000313" key="2">
    <source>
        <dbReference type="Proteomes" id="UP000279275"/>
    </source>
</evidence>
<gene>
    <name evidence="1" type="ORF">EBN03_27355</name>
</gene>